<comment type="caution">
    <text evidence="1">The sequence shown here is derived from an EMBL/GenBank/DDBJ whole genome shotgun (WGS) entry which is preliminary data.</text>
</comment>
<dbReference type="RefSeq" id="WP_035195542.1">
    <property type="nucleotide sequence ID" value="NZ_JJRY01000007.1"/>
</dbReference>
<dbReference type="EMBL" id="JJRY01000007">
    <property type="protein sequence ID" value="KEF38542.1"/>
    <property type="molecule type" value="Genomic_DNA"/>
</dbReference>
<protein>
    <submittedName>
        <fullName evidence="1">Uncharacterized protein</fullName>
    </submittedName>
</protein>
<dbReference type="OrthoDB" id="2928548at2"/>
<proteinExistence type="predicted"/>
<reference evidence="1 2" key="1">
    <citation type="submission" date="2014-04" db="EMBL/GenBank/DDBJ databases">
        <title>Draft genome sequence of Bacillus azotoformans MEV2011, a (co-) denitrifying strain unable to grow in the presence of oxygen.</title>
        <authorList>
            <person name="Nielsen M."/>
            <person name="Schreiber L."/>
            <person name="Finster K."/>
            <person name="Schramm A."/>
        </authorList>
    </citation>
    <scope>NUCLEOTIDE SEQUENCE [LARGE SCALE GENOMIC DNA]</scope>
    <source>
        <strain evidence="1 2">MEV2011</strain>
    </source>
</reference>
<gene>
    <name evidence="1" type="ORF">M670_02168</name>
</gene>
<name>A0A072NMR5_SCHAZ</name>
<dbReference type="Proteomes" id="UP000027936">
    <property type="component" value="Unassembled WGS sequence"/>
</dbReference>
<accession>A0A072NMR5</accession>
<evidence type="ECO:0000313" key="1">
    <source>
        <dbReference type="EMBL" id="KEF38542.1"/>
    </source>
</evidence>
<dbReference type="AlphaFoldDB" id="A0A072NMR5"/>
<organism evidence="1 2">
    <name type="scientific">Schinkia azotoformans MEV2011</name>
    <dbReference type="NCBI Taxonomy" id="1348973"/>
    <lineage>
        <taxon>Bacteria</taxon>
        <taxon>Bacillati</taxon>
        <taxon>Bacillota</taxon>
        <taxon>Bacilli</taxon>
        <taxon>Bacillales</taxon>
        <taxon>Bacillaceae</taxon>
        <taxon>Calidifontibacillus/Schinkia group</taxon>
        <taxon>Schinkia</taxon>
    </lineage>
</organism>
<dbReference type="PATRIC" id="fig|1348973.3.peg.2103"/>
<sequence length="86" mass="9585">MISIKFLNIHINTATDKSGIFIGNNFAANWDTFTKSNTNSSGDHATNCLNIIVDNDGYDFIADDHDSAQQVFGNEENKSKQKKDEE</sequence>
<evidence type="ECO:0000313" key="2">
    <source>
        <dbReference type="Proteomes" id="UP000027936"/>
    </source>
</evidence>